<dbReference type="AlphaFoldDB" id="A0A1F6GV98"/>
<evidence type="ECO:0000256" key="2">
    <source>
        <dbReference type="ARBA" id="ARBA00012438"/>
    </source>
</evidence>
<dbReference type="PANTHER" id="PTHR43547">
    <property type="entry name" value="TWO-COMPONENT HISTIDINE KINASE"/>
    <property type="match status" value="1"/>
</dbReference>
<dbReference type="SMART" id="SM00387">
    <property type="entry name" value="HATPase_c"/>
    <property type="match status" value="1"/>
</dbReference>
<dbReference type="InterPro" id="IPR003661">
    <property type="entry name" value="HisK_dim/P_dom"/>
</dbReference>
<sequence length="368" mass="41035">MKKALDPAQATLLLVDDSIENLKLLGQLLKKTSYRLVVAQSGQDALEYLSQKPADLVLLDVMMPDMNGFEVCEVLRKNPAYKDMPILFLTAKADQESINLGLELGGDDYVTKPFNGRELLVRVHHHLDRVFAKRQLEQKNQESRELVHVLSHDLANPMASILSFAGLVKEDPAVLSEIFPRIAELAQSSLDLIELIRRMRYLEEKGLEVESVDLSLVLDQVRGANSHRLMEKGVTLETLCSAPGPKVVAEHTSLLHSVFNNLITNAIKFSNPGSRIAIEVYPWENGQVKVEVRDQGVGMPSVLVEQIFDLSKKTSRVGTAGERGTGFGMPLVKKFMDYYGGQVTLDSREEKTHPTDHGTRVTLYFQTA</sequence>
<reference evidence="7 8" key="1">
    <citation type="journal article" date="2016" name="Nat. Commun.">
        <title>Thousands of microbial genomes shed light on interconnected biogeochemical processes in an aquifer system.</title>
        <authorList>
            <person name="Anantharaman K."/>
            <person name="Brown C.T."/>
            <person name="Hug L.A."/>
            <person name="Sharon I."/>
            <person name="Castelle C.J."/>
            <person name="Probst A.J."/>
            <person name="Thomas B.C."/>
            <person name="Singh A."/>
            <person name="Wilkins M.J."/>
            <person name="Karaoz U."/>
            <person name="Brodie E.L."/>
            <person name="Williams K.H."/>
            <person name="Hubbard S.S."/>
            <person name="Banfield J.F."/>
        </authorList>
    </citation>
    <scope>NUCLEOTIDE SEQUENCE [LARGE SCALE GENOMIC DNA]</scope>
</reference>
<dbReference type="Proteomes" id="UP000177583">
    <property type="component" value="Unassembled WGS sequence"/>
</dbReference>
<dbReference type="InterPro" id="IPR036890">
    <property type="entry name" value="HATPase_C_sf"/>
</dbReference>
<dbReference type="Gene3D" id="1.10.287.130">
    <property type="match status" value="1"/>
</dbReference>
<accession>A0A1F6GV98</accession>
<dbReference type="Pfam" id="PF00072">
    <property type="entry name" value="Response_reg"/>
    <property type="match status" value="1"/>
</dbReference>
<dbReference type="PROSITE" id="PS50110">
    <property type="entry name" value="RESPONSE_REGULATORY"/>
    <property type="match status" value="1"/>
</dbReference>
<dbReference type="GO" id="GO:0000155">
    <property type="term" value="F:phosphorelay sensor kinase activity"/>
    <property type="evidence" value="ECO:0007669"/>
    <property type="project" value="InterPro"/>
</dbReference>
<feature type="modified residue" description="4-aspartylphosphate" evidence="4">
    <location>
        <position position="60"/>
    </location>
</feature>
<dbReference type="PROSITE" id="PS50109">
    <property type="entry name" value="HIS_KIN"/>
    <property type="match status" value="1"/>
</dbReference>
<dbReference type="InterPro" id="IPR003594">
    <property type="entry name" value="HATPase_dom"/>
</dbReference>
<feature type="domain" description="Response regulatory" evidence="6">
    <location>
        <begin position="11"/>
        <end position="127"/>
    </location>
</feature>
<dbReference type="InterPro" id="IPR005467">
    <property type="entry name" value="His_kinase_dom"/>
</dbReference>
<dbReference type="EC" id="2.7.13.3" evidence="2"/>
<evidence type="ECO:0000313" key="8">
    <source>
        <dbReference type="Proteomes" id="UP000177583"/>
    </source>
</evidence>
<evidence type="ECO:0000256" key="3">
    <source>
        <dbReference type="ARBA" id="ARBA00022553"/>
    </source>
</evidence>
<dbReference type="SUPFAM" id="SSF47384">
    <property type="entry name" value="Homodimeric domain of signal transducing histidine kinase"/>
    <property type="match status" value="1"/>
</dbReference>
<evidence type="ECO:0000256" key="1">
    <source>
        <dbReference type="ARBA" id="ARBA00000085"/>
    </source>
</evidence>
<evidence type="ECO:0000259" key="6">
    <source>
        <dbReference type="PROSITE" id="PS50110"/>
    </source>
</evidence>
<dbReference type="InterPro" id="IPR001789">
    <property type="entry name" value="Sig_transdc_resp-reg_receiver"/>
</dbReference>
<evidence type="ECO:0000259" key="5">
    <source>
        <dbReference type="PROSITE" id="PS50109"/>
    </source>
</evidence>
<dbReference type="Gene3D" id="3.30.565.10">
    <property type="entry name" value="Histidine kinase-like ATPase, C-terminal domain"/>
    <property type="match status" value="1"/>
</dbReference>
<dbReference type="CDD" id="cd00075">
    <property type="entry name" value="HATPase"/>
    <property type="match status" value="1"/>
</dbReference>
<protein>
    <recommendedName>
        <fullName evidence="2">histidine kinase</fullName>
        <ecNumber evidence="2">2.7.13.3</ecNumber>
    </recommendedName>
</protein>
<dbReference type="InterPro" id="IPR011006">
    <property type="entry name" value="CheY-like_superfamily"/>
</dbReference>
<dbReference type="PRINTS" id="PR00344">
    <property type="entry name" value="BCTRLSENSOR"/>
</dbReference>
<comment type="caution">
    <text evidence="7">The sequence shown here is derived from an EMBL/GenBank/DDBJ whole genome shotgun (WGS) entry which is preliminary data.</text>
</comment>
<dbReference type="Pfam" id="PF02518">
    <property type="entry name" value="HATPase_c"/>
    <property type="match status" value="1"/>
</dbReference>
<dbReference type="Gene3D" id="3.40.50.2300">
    <property type="match status" value="1"/>
</dbReference>
<dbReference type="SUPFAM" id="SSF55874">
    <property type="entry name" value="ATPase domain of HSP90 chaperone/DNA topoisomerase II/histidine kinase"/>
    <property type="match status" value="1"/>
</dbReference>
<evidence type="ECO:0000313" key="7">
    <source>
        <dbReference type="EMBL" id="OGH02057.1"/>
    </source>
</evidence>
<feature type="domain" description="Histidine kinase" evidence="5">
    <location>
        <begin position="149"/>
        <end position="368"/>
    </location>
</feature>
<dbReference type="SMART" id="SM00448">
    <property type="entry name" value="REC"/>
    <property type="match status" value="1"/>
</dbReference>
<comment type="catalytic activity">
    <reaction evidence="1">
        <text>ATP + protein L-histidine = ADP + protein N-phospho-L-histidine.</text>
        <dbReference type="EC" id="2.7.13.3"/>
    </reaction>
</comment>
<organism evidence="7 8">
    <name type="scientific">Candidatus Lambdaproteobacteria bacterium RIFOXYD2_FULL_56_26</name>
    <dbReference type="NCBI Taxonomy" id="1817773"/>
    <lineage>
        <taxon>Bacteria</taxon>
        <taxon>Pseudomonadati</taxon>
        <taxon>Pseudomonadota</taxon>
        <taxon>Candidatus Lambdaproteobacteria</taxon>
    </lineage>
</organism>
<dbReference type="CDD" id="cd00082">
    <property type="entry name" value="HisKA"/>
    <property type="match status" value="1"/>
</dbReference>
<evidence type="ECO:0000256" key="4">
    <source>
        <dbReference type="PROSITE-ProRule" id="PRU00169"/>
    </source>
</evidence>
<dbReference type="EMBL" id="MFNF01000026">
    <property type="protein sequence ID" value="OGH02057.1"/>
    <property type="molecule type" value="Genomic_DNA"/>
</dbReference>
<dbReference type="InterPro" id="IPR036097">
    <property type="entry name" value="HisK_dim/P_sf"/>
</dbReference>
<dbReference type="PANTHER" id="PTHR43547:SF2">
    <property type="entry name" value="HYBRID SIGNAL TRANSDUCTION HISTIDINE KINASE C"/>
    <property type="match status" value="1"/>
</dbReference>
<proteinExistence type="predicted"/>
<gene>
    <name evidence="7" type="ORF">A2557_10465</name>
</gene>
<dbReference type="InterPro" id="IPR004358">
    <property type="entry name" value="Sig_transdc_His_kin-like_C"/>
</dbReference>
<dbReference type="SUPFAM" id="SSF52172">
    <property type="entry name" value="CheY-like"/>
    <property type="match status" value="1"/>
</dbReference>
<keyword evidence="3 4" id="KW-0597">Phosphoprotein</keyword>
<dbReference type="Pfam" id="PF00512">
    <property type="entry name" value="HisKA"/>
    <property type="match status" value="1"/>
</dbReference>
<name>A0A1F6GV98_9PROT</name>